<dbReference type="InterPro" id="IPR004519">
    <property type="entry name" value="RNAP_E/RPC8"/>
</dbReference>
<name>A0A2R7Y7G8_9CREN</name>
<dbReference type="InterPro" id="IPR012340">
    <property type="entry name" value="NA-bd_OB-fold"/>
</dbReference>
<dbReference type="HAMAP" id="MF_00865">
    <property type="entry name" value="RNApol_arch_Rpo7"/>
    <property type="match status" value="1"/>
</dbReference>
<gene>
    <name evidence="4" type="primary">rpo7</name>
    <name evidence="4" type="synonym">rpoE</name>
    <name evidence="6" type="ORF">B7O98_03395</name>
</gene>
<dbReference type="EC" id="2.7.7.6" evidence="4"/>
<dbReference type="AlphaFoldDB" id="A0A2R7Y7G8"/>
<dbReference type="PANTHER" id="PTHR12709">
    <property type="entry name" value="DNA-DIRECTED RNA POLYMERASE II, III"/>
    <property type="match status" value="1"/>
</dbReference>
<evidence type="ECO:0000313" key="7">
    <source>
        <dbReference type="Proteomes" id="UP000244093"/>
    </source>
</evidence>
<dbReference type="SUPFAM" id="SSF88798">
    <property type="entry name" value="N-terminal, heterodimerisation domain of RBP7 (RpoE)"/>
    <property type="match status" value="1"/>
</dbReference>
<dbReference type="GO" id="GO:0003899">
    <property type="term" value="F:DNA-directed RNA polymerase activity"/>
    <property type="evidence" value="ECO:0007669"/>
    <property type="project" value="UniProtKB-UniRule"/>
</dbReference>
<dbReference type="Gene3D" id="3.30.1490.120">
    <property type="entry name" value="RNA polymerase Rpb7-like, N-terminal domain"/>
    <property type="match status" value="1"/>
</dbReference>
<keyword evidence="3 4" id="KW-0804">Transcription</keyword>
<dbReference type="InterPro" id="IPR036898">
    <property type="entry name" value="RNA_pol_Rpb7-like_N_sf"/>
</dbReference>
<dbReference type="SUPFAM" id="SSF50249">
    <property type="entry name" value="Nucleic acid-binding proteins"/>
    <property type="match status" value="1"/>
</dbReference>
<dbReference type="NCBIfam" id="NF006333">
    <property type="entry name" value="PRK08563.1"/>
    <property type="match status" value="1"/>
</dbReference>
<sequence>MFRIVTIEDVIRIPPDRFGEDLHMVAFQQLKEKYVGRVDPEIGLTVLVWRVDIDPEGTILPEDGATYHKAIADLVTFYPVQHEVIEGEVVDVKRIGLFINIGPVDAFAHISQLADDKFKYDELRDTLVGEESKITFKKGDIVRGRVVNVSLSSPAHIRVGLTLRQPALGKIKEG</sequence>
<dbReference type="GO" id="GO:0006352">
    <property type="term" value="P:DNA-templated transcription initiation"/>
    <property type="evidence" value="ECO:0007669"/>
    <property type="project" value="InterPro"/>
</dbReference>
<comment type="catalytic activity">
    <reaction evidence="4">
        <text>RNA(n) + a ribonucleoside 5'-triphosphate = RNA(n+1) + diphosphate</text>
        <dbReference type="Rhea" id="RHEA:21248"/>
        <dbReference type="Rhea" id="RHEA-COMP:14527"/>
        <dbReference type="Rhea" id="RHEA-COMP:17342"/>
        <dbReference type="ChEBI" id="CHEBI:33019"/>
        <dbReference type="ChEBI" id="CHEBI:61557"/>
        <dbReference type="ChEBI" id="CHEBI:140395"/>
        <dbReference type="EC" id="2.7.7.6"/>
    </reaction>
</comment>
<protein>
    <recommendedName>
        <fullName evidence="4">DNA-directed RNA polymerase subunit Rpo7</fullName>
        <ecNumber evidence="4">2.7.7.6</ecNumber>
    </recommendedName>
    <alternativeName>
        <fullName evidence="4">DNA-directed RNA polymerase subunit E</fullName>
    </alternativeName>
</protein>
<keyword evidence="4" id="KW-0808">Transferase</keyword>
<dbReference type="SMART" id="SM00316">
    <property type="entry name" value="S1"/>
    <property type="match status" value="1"/>
</dbReference>
<dbReference type="PANTHER" id="PTHR12709:SF4">
    <property type="entry name" value="DNA-DIRECTED RNA POLYMERASE II SUBUNIT RPB7"/>
    <property type="match status" value="1"/>
</dbReference>
<dbReference type="InterPro" id="IPR005576">
    <property type="entry name" value="Rpb7-like_N"/>
</dbReference>
<organism evidence="6 7">
    <name type="scientific">Zestosphaera tikiterensis</name>
    <dbReference type="NCBI Taxonomy" id="1973259"/>
    <lineage>
        <taxon>Archaea</taxon>
        <taxon>Thermoproteota</taxon>
        <taxon>Thermoprotei</taxon>
        <taxon>Desulfurococcales</taxon>
        <taxon>Desulfurococcaceae</taxon>
        <taxon>Zestosphaera</taxon>
    </lineage>
</organism>
<dbReference type="InterPro" id="IPR003029">
    <property type="entry name" value="S1_domain"/>
</dbReference>
<evidence type="ECO:0000256" key="3">
    <source>
        <dbReference type="ARBA" id="ARBA00023163"/>
    </source>
</evidence>
<dbReference type="PROSITE" id="PS50126">
    <property type="entry name" value="S1"/>
    <property type="match status" value="1"/>
</dbReference>
<feature type="domain" description="S1 motif" evidence="5">
    <location>
        <begin position="82"/>
        <end position="164"/>
    </location>
</feature>
<dbReference type="GO" id="GO:0003677">
    <property type="term" value="F:DNA binding"/>
    <property type="evidence" value="ECO:0007669"/>
    <property type="project" value="InterPro"/>
</dbReference>
<dbReference type="InterPro" id="IPR046399">
    <property type="entry name" value="RNApol_Rpo7"/>
</dbReference>
<dbReference type="InterPro" id="IPR045113">
    <property type="entry name" value="Rpb7-like"/>
</dbReference>
<comment type="caution">
    <text evidence="6">The sequence shown here is derived from an EMBL/GenBank/DDBJ whole genome shotgun (WGS) entry which is preliminary data.</text>
</comment>
<evidence type="ECO:0000256" key="4">
    <source>
        <dbReference type="HAMAP-Rule" id="MF_00865"/>
    </source>
</evidence>
<dbReference type="Pfam" id="PF03876">
    <property type="entry name" value="SHS2_Rpb7-N"/>
    <property type="match status" value="1"/>
</dbReference>
<keyword evidence="4" id="KW-0548">Nucleotidyltransferase</keyword>
<comment type="subcellular location">
    <subcellularLocation>
        <location evidence="4">Cytoplasm</location>
    </subcellularLocation>
</comment>
<comment type="similarity">
    <text evidence="1 4">Belongs to the eukaryotic RPB7/RPC8 RNA polymerase subunit family.</text>
</comment>
<dbReference type="EMBL" id="NBVN01000002">
    <property type="protein sequence ID" value="PUA33474.1"/>
    <property type="molecule type" value="Genomic_DNA"/>
</dbReference>
<dbReference type="GO" id="GO:0000428">
    <property type="term" value="C:DNA-directed RNA polymerase complex"/>
    <property type="evidence" value="ECO:0007669"/>
    <property type="project" value="UniProtKB-KW"/>
</dbReference>
<accession>A0A2R7Y7G8</accession>
<dbReference type="NCBIfam" id="TIGR00448">
    <property type="entry name" value="rpoE"/>
    <property type="match status" value="1"/>
</dbReference>
<dbReference type="Pfam" id="PF00575">
    <property type="entry name" value="S1"/>
    <property type="match status" value="1"/>
</dbReference>
<keyword evidence="4" id="KW-0963">Cytoplasm</keyword>
<comment type="subunit">
    <text evidence="4">Part of the RNA polymerase complex. Forms a stalk with Rpo4 that extends from the main structure.</text>
</comment>
<comment type="function">
    <text evidence="4">DNA-dependent RNA polymerase (RNAP) catalyzes the transcription of DNA into RNA using the four ribonucleoside triphosphates as substrates.</text>
</comment>
<keyword evidence="2 4" id="KW-0240">DNA-directed RNA polymerase</keyword>
<proteinExistence type="inferred from homology"/>
<evidence type="ECO:0000313" key="6">
    <source>
        <dbReference type="EMBL" id="PUA33474.1"/>
    </source>
</evidence>
<dbReference type="GO" id="GO:0005737">
    <property type="term" value="C:cytoplasm"/>
    <property type="evidence" value="ECO:0007669"/>
    <property type="project" value="UniProtKB-SubCell"/>
</dbReference>
<dbReference type="Proteomes" id="UP000244093">
    <property type="component" value="Unassembled WGS sequence"/>
</dbReference>
<evidence type="ECO:0000259" key="5">
    <source>
        <dbReference type="PROSITE" id="PS50126"/>
    </source>
</evidence>
<dbReference type="Gene3D" id="2.40.50.140">
    <property type="entry name" value="Nucleic acid-binding proteins"/>
    <property type="match status" value="1"/>
</dbReference>
<reference evidence="6 7" key="1">
    <citation type="journal article" date="2018" name="Syst. Appl. Microbiol.">
        <title>A new symbiotic nanoarchaeote (Candidatus Nanoclepta minutus) and its host (Zestosphaera tikiterensis gen. nov., sp. nov.) from a New Zealand hot spring.</title>
        <authorList>
            <person name="St John E."/>
            <person name="Liu Y."/>
            <person name="Podar M."/>
            <person name="Stott M.B."/>
            <person name="Meneghin J."/>
            <person name="Chen Z."/>
            <person name="Lagutin K."/>
            <person name="Mitchell K."/>
            <person name="Reysenbach A.L."/>
        </authorList>
    </citation>
    <scope>NUCLEOTIDE SEQUENCE [LARGE SCALE GENOMIC DNA]</scope>
    <source>
        <strain evidence="6">NZ3</strain>
    </source>
</reference>
<evidence type="ECO:0000256" key="2">
    <source>
        <dbReference type="ARBA" id="ARBA00022478"/>
    </source>
</evidence>
<comment type="domain">
    <text evidence="4">Forms 2 domains with an elongated structure; Rpo4 packs into the hinge region between the 2 domains.</text>
</comment>
<evidence type="ECO:0000256" key="1">
    <source>
        <dbReference type="ARBA" id="ARBA00009307"/>
    </source>
</evidence>